<dbReference type="PANTHER" id="PTHR47843:SF2">
    <property type="entry name" value="BTB DOMAIN-CONTAINING PROTEIN"/>
    <property type="match status" value="1"/>
</dbReference>
<evidence type="ECO:0000313" key="1">
    <source>
        <dbReference type="EMBL" id="KAH6659410.1"/>
    </source>
</evidence>
<dbReference type="EMBL" id="JAGPXC010000001">
    <property type="protein sequence ID" value="KAH6659410.1"/>
    <property type="molecule type" value="Genomic_DNA"/>
</dbReference>
<dbReference type="OrthoDB" id="4742054at2759"/>
<dbReference type="SUPFAM" id="SSF54695">
    <property type="entry name" value="POZ domain"/>
    <property type="match status" value="1"/>
</dbReference>
<proteinExistence type="predicted"/>
<comment type="caution">
    <text evidence="1">The sequence shown here is derived from an EMBL/GenBank/DDBJ whole genome shotgun (WGS) entry which is preliminary data.</text>
</comment>
<dbReference type="GeneID" id="70135092"/>
<dbReference type="Gene3D" id="3.30.710.10">
    <property type="entry name" value="Potassium Channel Kv1.1, Chain A"/>
    <property type="match status" value="1"/>
</dbReference>
<organism evidence="1 2">
    <name type="scientific">Truncatella angustata</name>
    <dbReference type="NCBI Taxonomy" id="152316"/>
    <lineage>
        <taxon>Eukaryota</taxon>
        <taxon>Fungi</taxon>
        <taxon>Dikarya</taxon>
        <taxon>Ascomycota</taxon>
        <taxon>Pezizomycotina</taxon>
        <taxon>Sordariomycetes</taxon>
        <taxon>Xylariomycetidae</taxon>
        <taxon>Amphisphaeriales</taxon>
        <taxon>Sporocadaceae</taxon>
        <taxon>Truncatella</taxon>
    </lineage>
</organism>
<dbReference type="InterPro" id="IPR011333">
    <property type="entry name" value="SKP1/BTB/POZ_sf"/>
</dbReference>
<keyword evidence="2" id="KW-1185">Reference proteome</keyword>
<dbReference type="AlphaFoldDB" id="A0A9P8UW29"/>
<dbReference type="PANTHER" id="PTHR47843">
    <property type="entry name" value="BTB DOMAIN-CONTAINING PROTEIN-RELATED"/>
    <property type="match status" value="1"/>
</dbReference>
<accession>A0A9P8UW29</accession>
<evidence type="ECO:0008006" key="3">
    <source>
        <dbReference type="Google" id="ProtNLM"/>
    </source>
</evidence>
<name>A0A9P8UW29_9PEZI</name>
<dbReference type="Proteomes" id="UP000758603">
    <property type="component" value="Unassembled WGS sequence"/>
</dbReference>
<evidence type="ECO:0000313" key="2">
    <source>
        <dbReference type="Proteomes" id="UP000758603"/>
    </source>
</evidence>
<sequence length="294" mass="33912">MDIIDPGEYYADGEHDGFICPTEPMTIVHIEVPDGKVYPVYAELLIHFSDYFRVALSDRWKQSETLKLKLIDREWSSVFPLFVHFITRMKIQKTSLTEPVLEIWGNEVIYEDYQRPTWRECVNLWLLGDYLQAPKLQNNVIDVMVNRVQLGWCWGSDTWRRDFVPPFHVARRVWEATLPDSPLRSFFLDILNNPGCVQDPKLFIGNAAILTSEITVDFIIHLARHCLRLCHTGNDLATRTYSSCNTGGGVLCAKPDCPRCQPQRLCGHVAGSLTQSLKPHDYYVKDRVPKMQKV</sequence>
<reference evidence="1" key="1">
    <citation type="journal article" date="2021" name="Nat. Commun.">
        <title>Genetic determinants of endophytism in the Arabidopsis root mycobiome.</title>
        <authorList>
            <person name="Mesny F."/>
            <person name="Miyauchi S."/>
            <person name="Thiergart T."/>
            <person name="Pickel B."/>
            <person name="Atanasova L."/>
            <person name="Karlsson M."/>
            <person name="Huettel B."/>
            <person name="Barry K.W."/>
            <person name="Haridas S."/>
            <person name="Chen C."/>
            <person name="Bauer D."/>
            <person name="Andreopoulos W."/>
            <person name="Pangilinan J."/>
            <person name="LaButti K."/>
            <person name="Riley R."/>
            <person name="Lipzen A."/>
            <person name="Clum A."/>
            <person name="Drula E."/>
            <person name="Henrissat B."/>
            <person name="Kohler A."/>
            <person name="Grigoriev I.V."/>
            <person name="Martin F.M."/>
            <person name="Hacquard S."/>
        </authorList>
    </citation>
    <scope>NUCLEOTIDE SEQUENCE</scope>
    <source>
        <strain evidence="1">MPI-SDFR-AT-0073</strain>
    </source>
</reference>
<gene>
    <name evidence="1" type="ORF">BKA67DRAFT_652640</name>
</gene>
<protein>
    <recommendedName>
        <fullName evidence="3">BTB domain-containing protein</fullName>
    </recommendedName>
</protein>
<dbReference type="RefSeq" id="XP_045963541.1">
    <property type="nucleotide sequence ID" value="XM_046106201.1"/>
</dbReference>